<dbReference type="PANTHER" id="PTHR42756">
    <property type="entry name" value="TRANSCRIPTIONAL REGULATOR, MARR"/>
    <property type="match status" value="1"/>
</dbReference>
<evidence type="ECO:0000256" key="2">
    <source>
        <dbReference type="ARBA" id="ARBA00023125"/>
    </source>
</evidence>
<evidence type="ECO:0000313" key="5">
    <source>
        <dbReference type="EMBL" id="SFM43582.1"/>
    </source>
</evidence>
<dbReference type="InterPro" id="IPR000835">
    <property type="entry name" value="HTH_MarR-typ"/>
</dbReference>
<evidence type="ECO:0000259" key="4">
    <source>
        <dbReference type="PROSITE" id="PS50995"/>
    </source>
</evidence>
<dbReference type="STRING" id="487685.SAMN04488696_1200"/>
<dbReference type="RefSeq" id="WP_091935599.1">
    <property type="nucleotide sequence ID" value="NZ_FOUJ01000002.1"/>
</dbReference>
<dbReference type="PRINTS" id="PR00598">
    <property type="entry name" value="HTHMARR"/>
</dbReference>
<keyword evidence="6" id="KW-1185">Reference proteome</keyword>
<dbReference type="SUPFAM" id="SSF46785">
    <property type="entry name" value="Winged helix' DNA-binding domain"/>
    <property type="match status" value="1"/>
</dbReference>
<dbReference type="Proteomes" id="UP000198535">
    <property type="component" value="Unassembled WGS sequence"/>
</dbReference>
<keyword evidence="2 5" id="KW-0238">DNA-binding</keyword>
<dbReference type="OrthoDB" id="10712at2157"/>
<dbReference type="GO" id="GO:0003700">
    <property type="term" value="F:DNA-binding transcription factor activity"/>
    <property type="evidence" value="ECO:0007669"/>
    <property type="project" value="InterPro"/>
</dbReference>
<dbReference type="Gene3D" id="1.10.10.10">
    <property type="entry name" value="Winged helix-like DNA-binding domain superfamily/Winged helix DNA-binding domain"/>
    <property type="match status" value="1"/>
</dbReference>
<dbReference type="Pfam" id="PF01047">
    <property type="entry name" value="MarR"/>
    <property type="match status" value="1"/>
</dbReference>
<gene>
    <name evidence="5" type="ORF">SAMN04488696_1200</name>
</gene>
<dbReference type="InterPro" id="IPR036390">
    <property type="entry name" value="WH_DNA-bd_sf"/>
</dbReference>
<dbReference type="InterPro" id="IPR036388">
    <property type="entry name" value="WH-like_DNA-bd_sf"/>
</dbReference>
<dbReference type="PROSITE" id="PS50995">
    <property type="entry name" value="HTH_MARR_2"/>
    <property type="match status" value="1"/>
</dbReference>
<dbReference type="PANTHER" id="PTHR42756:SF2">
    <property type="entry name" value="MARR FAMILY REGULATORY PROTEIN"/>
    <property type="match status" value="1"/>
</dbReference>
<proteinExistence type="predicted"/>
<name>A0A1I4QU26_9EURY</name>
<organism evidence="5 6">
    <name type="scientific">Methanolobus profundi</name>
    <dbReference type="NCBI Taxonomy" id="487685"/>
    <lineage>
        <taxon>Archaea</taxon>
        <taxon>Methanobacteriati</taxon>
        <taxon>Methanobacteriota</taxon>
        <taxon>Stenosarchaea group</taxon>
        <taxon>Methanomicrobia</taxon>
        <taxon>Methanosarcinales</taxon>
        <taxon>Methanosarcinaceae</taxon>
        <taxon>Methanolobus</taxon>
    </lineage>
</organism>
<reference evidence="6" key="1">
    <citation type="submission" date="2016-10" db="EMBL/GenBank/DDBJ databases">
        <authorList>
            <person name="Varghese N."/>
            <person name="Submissions S."/>
        </authorList>
    </citation>
    <scope>NUCLEOTIDE SEQUENCE [LARGE SCALE GENOMIC DNA]</scope>
    <source>
        <strain evidence="6">Mob M</strain>
    </source>
</reference>
<feature type="domain" description="HTH marR-type" evidence="4">
    <location>
        <begin position="1"/>
        <end position="136"/>
    </location>
</feature>
<dbReference type="EMBL" id="FOUJ01000002">
    <property type="protein sequence ID" value="SFM43582.1"/>
    <property type="molecule type" value="Genomic_DNA"/>
</dbReference>
<dbReference type="GO" id="GO:0003677">
    <property type="term" value="F:DNA binding"/>
    <property type="evidence" value="ECO:0007669"/>
    <property type="project" value="UniProtKB-KW"/>
</dbReference>
<dbReference type="SMART" id="SM00347">
    <property type="entry name" value="HTH_MARR"/>
    <property type="match status" value="1"/>
</dbReference>
<evidence type="ECO:0000313" key="6">
    <source>
        <dbReference type="Proteomes" id="UP000198535"/>
    </source>
</evidence>
<keyword evidence="3" id="KW-0804">Transcription</keyword>
<keyword evidence="1" id="KW-0805">Transcription regulation</keyword>
<evidence type="ECO:0000256" key="1">
    <source>
        <dbReference type="ARBA" id="ARBA00023015"/>
    </source>
</evidence>
<sequence>MQDNEFSGKFISYLHRYGQIYIDKKIEPYGIGSGQFSFLVRLYHEDGVNQESLSNYLMIDKATTTRAIKKLVDEGYVIRKTDEKDKRSYLIFLTDKAKELEPEMKKIASEWENILFSGFDKNEREDIVNSLEIMFKNVSETMQDK</sequence>
<protein>
    <submittedName>
        <fullName evidence="5">DNA-binding transcriptional regulator, MarR family</fullName>
    </submittedName>
</protein>
<evidence type="ECO:0000256" key="3">
    <source>
        <dbReference type="ARBA" id="ARBA00023163"/>
    </source>
</evidence>
<accession>A0A1I4QU26</accession>
<dbReference type="AlphaFoldDB" id="A0A1I4QU26"/>